<name>A0A9J6AQD7_SOLCO</name>
<evidence type="ECO:0000313" key="2">
    <source>
        <dbReference type="Proteomes" id="UP000824120"/>
    </source>
</evidence>
<dbReference type="EMBL" id="JACXVP010000002">
    <property type="protein sequence ID" value="KAG5626394.1"/>
    <property type="molecule type" value="Genomic_DNA"/>
</dbReference>
<dbReference type="AlphaFoldDB" id="A0A9J6AQD7"/>
<sequence>MKETEEALVKVTNKASVKEIKEIPVLETKEASDTMTEQVLSSNRDVPGKSEEAARVQWWALKGTIKLVNFSKSYHGNMLRHD</sequence>
<reference evidence="1 2" key="1">
    <citation type="submission" date="2020-09" db="EMBL/GenBank/DDBJ databases">
        <title>De no assembly of potato wild relative species, Solanum commersonii.</title>
        <authorList>
            <person name="Cho K."/>
        </authorList>
    </citation>
    <scope>NUCLEOTIDE SEQUENCE [LARGE SCALE GENOMIC DNA]</scope>
    <source>
        <strain evidence="1">LZ3.2</strain>
        <tissue evidence="1">Leaf</tissue>
    </source>
</reference>
<dbReference type="Proteomes" id="UP000824120">
    <property type="component" value="Chromosome 2"/>
</dbReference>
<accession>A0A9J6AQD7</accession>
<protein>
    <submittedName>
        <fullName evidence="1">Uncharacterized protein</fullName>
    </submittedName>
</protein>
<keyword evidence="2" id="KW-1185">Reference proteome</keyword>
<evidence type="ECO:0000313" key="1">
    <source>
        <dbReference type="EMBL" id="KAG5626394.1"/>
    </source>
</evidence>
<comment type="caution">
    <text evidence="1">The sequence shown here is derived from an EMBL/GenBank/DDBJ whole genome shotgun (WGS) entry which is preliminary data.</text>
</comment>
<organism evidence="1 2">
    <name type="scientific">Solanum commersonii</name>
    <name type="common">Commerson's wild potato</name>
    <name type="synonym">Commerson's nightshade</name>
    <dbReference type="NCBI Taxonomy" id="4109"/>
    <lineage>
        <taxon>Eukaryota</taxon>
        <taxon>Viridiplantae</taxon>
        <taxon>Streptophyta</taxon>
        <taxon>Embryophyta</taxon>
        <taxon>Tracheophyta</taxon>
        <taxon>Spermatophyta</taxon>
        <taxon>Magnoliopsida</taxon>
        <taxon>eudicotyledons</taxon>
        <taxon>Gunneridae</taxon>
        <taxon>Pentapetalae</taxon>
        <taxon>asterids</taxon>
        <taxon>lamiids</taxon>
        <taxon>Solanales</taxon>
        <taxon>Solanaceae</taxon>
        <taxon>Solanoideae</taxon>
        <taxon>Solaneae</taxon>
        <taxon>Solanum</taxon>
    </lineage>
</organism>
<proteinExistence type="predicted"/>
<gene>
    <name evidence="1" type="ORF">H5410_011612</name>
</gene>